<dbReference type="SUPFAM" id="SSF74784">
    <property type="entry name" value="Translin"/>
    <property type="match status" value="1"/>
</dbReference>
<feature type="transmembrane region" description="Helical" evidence="15">
    <location>
        <begin position="359"/>
        <end position="386"/>
    </location>
</feature>
<feature type="transmembrane region" description="Helical" evidence="15">
    <location>
        <begin position="317"/>
        <end position="338"/>
    </location>
</feature>
<comment type="pathway">
    <text evidence="4">Glycolipid biosynthesis; glycosylphosphatidylinositol-anchor biosynthesis.</text>
</comment>
<evidence type="ECO:0000256" key="3">
    <source>
        <dbReference type="ARBA" id="ARBA00004496"/>
    </source>
</evidence>
<dbReference type="InterPro" id="IPR002848">
    <property type="entry name" value="Translin_fam"/>
</dbReference>
<evidence type="ECO:0000256" key="2">
    <source>
        <dbReference type="ARBA" id="ARBA00004477"/>
    </source>
</evidence>
<dbReference type="Gene3D" id="1.20.58.200">
    <property type="entry name" value="Translin, domain 2"/>
    <property type="match status" value="1"/>
</dbReference>
<dbReference type="GO" id="GO:0043565">
    <property type="term" value="F:sequence-specific DNA binding"/>
    <property type="evidence" value="ECO:0007669"/>
    <property type="project" value="InterPro"/>
</dbReference>
<dbReference type="Pfam" id="PF06699">
    <property type="entry name" value="PIG-F"/>
    <property type="match status" value="1"/>
</dbReference>
<dbReference type="Pfam" id="PF01997">
    <property type="entry name" value="Translin"/>
    <property type="match status" value="1"/>
</dbReference>
<dbReference type="AlphaFoldDB" id="A0A8H7AXS3"/>
<keyword evidence="6" id="KW-0963">Cytoplasm</keyword>
<dbReference type="GO" id="GO:0005634">
    <property type="term" value="C:nucleus"/>
    <property type="evidence" value="ECO:0007669"/>
    <property type="project" value="UniProtKB-SubCell"/>
</dbReference>
<evidence type="ECO:0000256" key="13">
    <source>
        <dbReference type="ARBA" id="ARBA00023136"/>
    </source>
</evidence>
<evidence type="ECO:0000256" key="14">
    <source>
        <dbReference type="ARBA" id="ARBA00023242"/>
    </source>
</evidence>
<dbReference type="GeneID" id="62209195"/>
<keyword evidence="8 15" id="KW-0812">Transmembrane</keyword>
<evidence type="ECO:0000256" key="5">
    <source>
        <dbReference type="ARBA" id="ARBA00005902"/>
    </source>
</evidence>
<keyword evidence="10" id="KW-0694">RNA-binding</keyword>
<feature type="transmembrane region" description="Helical" evidence="15">
    <location>
        <begin position="467"/>
        <end position="486"/>
    </location>
</feature>
<dbReference type="GO" id="GO:0016070">
    <property type="term" value="P:RNA metabolic process"/>
    <property type="evidence" value="ECO:0007669"/>
    <property type="project" value="InterPro"/>
</dbReference>
<evidence type="ECO:0000256" key="7">
    <source>
        <dbReference type="ARBA" id="ARBA00022502"/>
    </source>
</evidence>
<dbReference type="GO" id="GO:0006506">
    <property type="term" value="P:GPI anchor biosynthetic process"/>
    <property type="evidence" value="ECO:0007669"/>
    <property type="project" value="UniProtKB-UniPathway"/>
</dbReference>
<keyword evidence="11 15" id="KW-1133">Transmembrane helix</keyword>
<proteinExistence type="inferred from homology"/>
<evidence type="ECO:0000256" key="6">
    <source>
        <dbReference type="ARBA" id="ARBA00022490"/>
    </source>
</evidence>
<dbReference type="InterPro" id="IPR016069">
    <property type="entry name" value="Translin_C"/>
</dbReference>
<feature type="transmembrane region" description="Helical" evidence="15">
    <location>
        <begin position="392"/>
        <end position="412"/>
    </location>
</feature>
<name>A0A8H7AXS3_9PLEO</name>
<evidence type="ECO:0000256" key="12">
    <source>
        <dbReference type="ARBA" id="ARBA00023125"/>
    </source>
</evidence>
<keyword evidence="13 15" id="KW-0472">Membrane</keyword>
<comment type="subcellular location">
    <subcellularLocation>
        <location evidence="3">Cytoplasm</location>
    </subcellularLocation>
    <subcellularLocation>
        <location evidence="2">Endoplasmic reticulum membrane</location>
        <topology evidence="2">Multi-pass membrane protein</topology>
    </subcellularLocation>
    <subcellularLocation>
        <location evidence="1">Nucleus</location>
    </subcellularLocation>
</comment>
<evidence type="ECO:0000256" key="10">
    <source>
        <dbReference type="ARBA" id="ARBA00022884"/>
    </source>
</evidence>
<sequence>MASKSGMVNPAIFQDLQARVDEDTAVRDELRDIIQALEKHNRNVSFVLSRAHSTPVNELPDILKASQEPIDNVIATVGQLSQAASKMPYYKFNNMWSRQMQGACESALFWGWLGGFKYDGGEVQCGRLLTIEELGEIFKIPVNLKDRDEFHLSLEEYLHSLMTLVEELTRLARNAVTLGDYERPLLINQFVKDLHAGFQILNLKNDSLRRRSDGLKYRVKDVEDSLALLVDIRIVLTTPHTADPLLSFTNMASTTVINANATSKVQPSTAPPIEPLKNDMARTYTHIHPLLVLSVYGLKFNALVADPVSTLFSTLPYLAVLQIAFVAVCLPPTGGAPKKPTEKKAKAPGKPEQGGNSKLVPAFLSLLLALIAATPLLTATLVLFGAPVSSHYWHTLLCGAHIALLSTLPLVYVHGVDGETWRQIVALLLPIDEVYGGLIGTVLGAWLGAVPIPLDWDREWQKWPVTIVTGAYIGYAVGKLLGGTLLKGTKIMFD</sequence>
<reference evidence="16" key="2">
    <citation type="submission" date="2020-08" db="EMBL/GenBank/DDBJ databases">
        <title>Draft Genome Sequence of Cumin Blight Pathogen Alternaria burnsii.</title>
        <authorList>
            <person name="Feng Z."/>
        </authorList>
    </citation>
    <scope>NUCLEOTIDE SEQUENCE</scope>
    <source>
        <strain evidence="16">CBS107.38</strain>
    </source>
</reference>
<keyword evidence="9" id="KW-0256">Endoplasmic reticulum</keyword>
<evidence type="ECO:0000313" key="17">
    <source>
        <dbReference type="Proteomes" id="UP000596902"/>
    </source>
</evidence>
<dbReference type="GO" id="GO:0003697">
    <property type="term" value="F:single-stranded DNA binding"/>
    <property type="evidence" value="ECO:0007669"/>
    <property type="project" value="InterPro"/>
</dbReference>
<keyword evidence="14" id="KW-0539">Nucleus</keyword>
<accession>A0A8H7AXS3</accession>
<protein>
    <submittedName>
        <fullName evidence="16">Recombination hotspot-binding protein</fullName>
    </submittedName>
</protein>
<keyword evidence="12" id="KW-0238">DNA-binding</keyword>
<dbReference type="EMBL" id="JAAABM010000026">
    <property type="protein sequence ID" value="KAF7671006.1"/>
    <property type="molecule type" value="Genomic_DNA"/>
</dbReference>
<feature type="transmembrane region" description="Helical" evidence="15">
    <location>
        <begin position="424"/>
        <end position="447"/>
    </location>
</feature>
<keyword evidence="7" id="KW-0337">GPI-anchor biosynthesis</keyword>
<evidence type="ECO:0000256" key="4">
    <source>
        <dbReference type="ARBA" id="ARBA00004687"/>
    </source>
</evidence>
<dbReference type="InterPro" id="IPR033956">
    <property type="entry name" value="Translin"/>
</dbReference>
<reference evidence="16" key="1">
    <citation type="submission" date="2020-01" db="EMBL/GenBank/DDBJ databases">
        <authorList>
            <person name="Feng Z.H.Z."/>
        </authorList>
    </citation>
    <scope>NUCLEOTIDE SEQUENCE</scope>
    <source>
        <strain evidence="16">CBS107.38</strain>
    </source>
</reference>
<dbReference type="RefSeq" id="XP_038781388.1">
    <property type="nucleotide sequence ID" value="XM_038936017.1"/>
</dbReference>
<dbReference type="GO" id="GO:0005789">
    <property type="term" value="C:endoplasmic reticulum membrane"/>
    <property type="evidence" value="ECO:0007669"/>
    <property type="project" value="UniProtKB-SubCell"/>
</dbReference>
<dbReference type="InterPro" id="IPR036081">
    <property type="entry name" value="Translin_sf"/>
</dbReference>
<dbReference type="Proteomes" id="UP000596902">
    <property type="component" value="Unassembled WGS sequence"/>
</dbReference>
<evidence type="ECO:0000256" key="15">
    <source>
        <dbReference type="SAM" id="Phobius"/>
    </source>
</evidence>
<evidence type="ECO:0000256" key="11">
    <source>
        <dbReference type="ARBA" id="ARBA00022989"/>
    </source>
</evidence>
<dbReference type="CDD" id="cd14819">
    <property type="entry name" value="Translin"/>
    <property type="match status" value="1"/>
</dbReference>
<dbReference type="PANTHER" id="PTHR10741">
    <property type="entry name" value="TRANSLIN AND TRANSLIN ASSOCIATED PROTEIN X"/>
    <property type="match status" value="1"/>
</dbReference>
<dbReference type="InterPro" id="IPR016068">
    <property type="entry name" value="Translin_N"/>
</dbReference>
<dbReference type="GO" id="GO:0003723">
    <property type="term" value="F:RNA binding"/>
    <property type="evidence" value="ECO:0007669"/>
    <property type="project" value="UniProtKB-KW"/>
</dbReference>
<dbReference type="InterPro" id="IPR009580">
    <property type="entry name" value="GPI_biosynthesis_protein_Pig-F"/>
</dbReference>
<dbReference type="Gene3D" id="1.20.58.190">
    <property type="entry name" value="Translin, domain 1"/>
    <property type="match status" value="1"/>
</dbReference>
<keyword evidence="17" id="KW-1185">Reference proteome</keyword>
<comment type="caution">
    <text evidence="16">The sequence shown here is derived from an EMBL/GenBank/DDBJ whole genome shotgun (WGS) entry which is preliminary data.</text>
</comment>
<evidence type="ECO:0000256" key="9">
    <source>
        <dbReference type="ARBA" id="ARBA00022824"/>
    </source>
</evidence>
<dbReference type="UniPathway" id="UPA00196"/>
<evidence type="ECO:0000256" key="1">
    <source>
        <dbReference type="ARBA" id="ARBA00004123"/>
    </source>
</evidence>
<gene>
    <name evidence="16" type="ORF">GT037_010970</name>
</gene>
<evidence type="ECO:0000313" key="16">
    <source>
        <dbReference type="EMBL" id="KAF7671006.1"/>
    </source>
</evidence>
<comment type="similarity">
    <text evidence="5">Belongs to the translin family.</text>
</comment>
<evidence type="ECO:0000256" key="8">
    <source>
        <dbReference type="ARBA" id="ARBA00022692"/>
    </source>
</evidence>
<organism evidence="16 17">
    <name type="scientific">Alternaria burnsii</name>
    <dbReference type="NCBI Taxonomy" id="1187904"/>
    <lineage>
        <taxon>Eukaryota</taxon>
        <taxon>Fungi</taxon>
        <taxon>Dikarya</taxon>
        <taxon>Ascomycota</taxon>
        <taxon>Pezizomycotina</taxon>
        <taxon>Dothideomycetes</taxon>
        <taxon>Pleosporomycetidae</taxon>
        <taxon>Pleosporales</taxon>
        <taxon>Pleosporineae</taxon>
        <taxon>Pleosporaceae</taxon>
        <taxon>Alternaria</taxon>
        <taxon>Alternaria sect. Alternaria</taxon>
    </lineage>
</organism>